<proteinExistence type="predicted"/>
<evidence type="ECO:0000313" key="1">
    <source>
        <dbReference type="EMBL" id="SVA46469.1"/>
    </source>
</evidence>
<reference evidence="1" key="1">
    <citation type="submission" date="2018-05" db="EMBL/GenBank/DDBJ databases">
        <authorList>
            <person name="Lanie J.A."/>
            <person name="Ng W.-L."/>
            <person name="Kazmierczak K.M."/>
            <person name="Andrzejewski T.M."/>
            <person name="Davidsen T.M."/>
            <person name="Wayne K.J."/>
            <person name="Tettelin H."/>
            <person name="Glass J.I."/>
            <person name="Rusch D."/>
            <person name="Podicherti R."/>
            <person name="Tsui H.-C.T."/>
            <person name="Winkler M.E."/>
        </authorList>
    </citation>
    <scope>NUCLEOTIDE SEQUENCE</scope>
</reference>
<organism evidence="1">
    <name type="scientific">marine metagenome</name>
    <dbReference type="NCBI Taxonomy" id="408172"/>
    <lineage>
        <taxon>unclassified sequences</taxon>
        <taxon>metagenomes</taxon>
        <taxon>ecological metagenomes</taxon>
    </lineage>
</organism>
<sequence length="26" mass="2901">MGDINDMFLMPAARRPWAAEIASSSY</sequence>
<accession>A0A381W1Q4</accession>
<protein>
    <submittedName>
        <fullName evidence="1">Uncharacterized protein</fullName>
    </submittedName>
</protein>
<gene>
    <name evidence="1" type="ORF">METZ01_LOCUS99323</name>
</gene>
<name>A0A381W1Q4_9ZZZZ</name>
<dbReference type="EMBL" id="UINC01010449">
    <property type="protein sequence ID" value="SVA46469.1"/>
    <property type="molecule type" value="Genomic_DNA"/>
</dbReference>
<dbReference type="AlphaFoldDB" id="A0A381W1Q4"/>